<protein>
    <recommendedName>
        <fullName evidence="5">ATP synthase F0 subunit 8</fullName>
    </recommendedName>
</protein>
<sequence>SSTSSSLLNSSQIRTTPPPIPGHFSFLSREEEMCRLGWLLLFLWLGMIIYMTKEVWCGKAMSKKESSESTKNLVE</sequence>
<feature type="non-terminal residue" evidence="3">
    <location>
        <position position="1"/>
    </location>
</feature>
<keyword evidence="4" id="KW-1185">Reference proteome</keyword>
<evidence type="ECO:0000256" key="2">
    <source>
        <dbReference type="SAM" id="Phobius"/>
    </source>
</evidence>
<gene>
    <name evidence="3" type="ORF">PFISCL1PPCAC_15025</name>
</gene>
<evidence type="ECO:0000313" key="3">
    <source>
        <dbReference type="EMBL" id="GMT23728.1"/>
    </source>
</evidence>
<accession>A0AAV5VZS8</accession>
<comment type="caution">
    <text evidence="3">The sequence shown here is derived from an EMBL/GenBank/DDBJ whole genome shotgun (WGS) entry which is preliminary data.</text>
</comment>
<evidence type="ECO:0008006" key="5">
    <source>
        <dbReference type="Google" id="ProtNLM"/>
    </source>
</evidence>
<keyword evidence="2" id="KW-0472">Membrane</keyword>
<reference evidence="3" key="1">
    <citation type="submission" date="2023-10" db="EMBL/GenBank/DDBJ databases">
        <title>Genome assembly of Pristionchus species.</title>
        <authorList>
            <person name="Yoshida K."/>
            <person name="Sommer R.J."/>
        </authorList>
    </citation>
    <scope>NUCLEOTIDE SEQUENCE</scope>
    <source>
        <strain evidence="3">RS5133</strain>
    </source>
</reference>
<evidence type="ECO:0000256" key="1">
    <source>
        <dbReference type="SAM" id="MobiDB-lite"/>
    </source>
</evidence>
<dbReference type="EMBL" id="BTSY01000004">
    <property type="protein sequence ID" value="GMT23728.1"/>
    <property type="molecule type" value="Genomic_DNA"/>
</dbReference>
<keyword evidence="2" id="KW-1133">Transmembrane helix</keyword>
<keyword evidence="2" id="KW-0812">Transmembrane</keyword>
<organism evidence="3 4">
    <name type="scientific">Pristionchus fissidentatus</name>
    <dbReference type="NCBI Taxonomy" id="1538716"/>
    <lineage>
        <taxon>Eukaryota</taxon>
        <taxon>Metazoa</taxon>
        <taxon>Ecdysozoa</taxon>
        <taxon>Nematoda</taxon>
        <taxon>Chromadorea</taxon>
        <taxon>Rhabditida</taxon>
        <taxon>Rhabditina</taxon>
        <taxon>Diplogasteromorpha</taxon>
        <taxon>Diplogasteroidea</taxon>
        <taxon>Neodiplogasteridae</taxon>
        <taxon>Pristionchus</taxon>
    </lineage>
</organism>
<dbReference type="AlphaFoldDB" id="A0AAV5VZS8"/>
<feature type="region of interest" description="Disordered" evidence="1">
    <location>
        <begin position="1"/>
        <end position="21"/>
    </location>
</feature>
<name>A0AAV5VZS8_9BILA</name>
<feature type="transmembrane region" description="Helical" evidence="2">
    <location>
        <begin position="36"/>
        <end position="56"/>
    </location>
</feature>
<feature type="compositionally biased region" description="Low complexity" evidence="1">
    <location>
        <begin position="1"/>
        <end position="11"/>
    </location>
</feature>
<proteinExistence type="predicted"/>
<dbReference type="Proteomes" id="UP001432322">
    <property type="component" value="Unassembled WGS sequence"/>
</dbReference>
<evidence type="ECO:0000313" key="4">
    <source>
        <dbReference type="Proteomes" id="UP001432322"/>
    </source>
</evidence>